<dbReference type="SUPFAM" id="SSF46689">
    <property type="entry name" value="Homeodomain-like"/>
    <property type="match status" value="1"/>
</dbReference>
<dbReference type="InterPro" id="IPR009057">
    <property type="entry name" value="Homeodomain-like_sf"/>
</dbReference>
<keyword evidence="4" id="KW-1185">Reference proteome</keyword>
<dbReference type="InterPro" id="IPR036388">
    <property type="entry name" value="WH-like_DNA-bd_sf"/>
</dbReference>
<evidence type="ECO:0000313" key="3">
    <source>
        <dbReference type="EMBL" id="TCP16200.1"/>
    </source>
</evidence>
<evidence type="ECO:0000313" key="4">
    <source>
        <dbReference type="Proteomes" id="UP000295416"/>
    </source>
</evidence>
<dbReference type="AlphaFoldDB" id="A0A4R2N5P6"/>
<evidence type="ECO:0000256" key="1">
    <source>
        <dbReference type="SAM" id="MobiDB-lite"/>
    </source>
</evidence>
<feature type="domain" description="Insertion element IS150 protein InsJ-like helix-turn-helix" evidence="2">
    <location>
        <begin position="14"/>
        <end position="62"/>
    </location>
</feature>
<reference evidence="3 4" key="1">
    <citation type="submission" date="2019-03" db="EMBL/GenBank/DDBJ databases">
        <title>Genomic Encyclopedia of Type Strains, Phase IV (KMG-IV): sequencing the most valuable type-strain genomes for metagenomic binning, comparative biology and taxonomic classification.</title>
        <authorList>
            <person name="Goeker M."/>
        </authorList>
    </citation>
    <scope>NUCLEOTIDE SEQUENCE [LARGE SCALE GENOMIC DNA]</scope>
    <source>
        <strain evidence="3 4">DSM 19377</strain>
    </source>
</reference>
<dbReference type="Proteomes" id="UP000295416">
    <property type="component" value="Unassembled WGS sequence"/>
</dbReference>
<evidence type="ECO:0000259" key="2">
    <source>
        <dbReference type="Pfam" id="PF13518"/>
    </source>
</evidence>
<sequence length="99" mass="11947">MDRRNPRKYPYDLKKQVVEMYLEGHPLNELVEKFDLGNVRRVYEWAKRVREGGYKALNDQRGLKSKGKRRKNGETPEEEIERLKLENQYLKKLLDLKRG</sequence>
<accession>A0A4R2N5P6</accession>
<proteinExistence type="predicted"/>
<dbReference type="InterPro" id="IPR055247">
    <property type="entry name" value="InsJ-like_HTH"/>
</dbReference>
<protein>
    <submittedName>
        <fullName evidence="3">Helix-turn-helix protein</fullName>
    </submittedName>
</protein>
<dbReference type="Gene3D" id="1.10.10.10">
    <property type="entry name" value="Winged helix-like DNA-binding domain superfamily/Winged helix DNA-binding domain"/>
    <property type="match status" value="1"/>
</dbReference>
<name>A0A4R2N5P6_9BACL</name>
<dbReference type="Pfam" id="PF13518">
    <property type="entry name" value="HTH_28"/>
    <property type="match status" value="1"/>
</dbReference>
<gene>
    <name evidence="3" type="ORF">EV207_1931</name>
</gene>
<dbReference type="RefSeq" id="WP_165887053.1">
    <property type="nucleotide sequence ID" value="NZ_SLXK01000093.1"/>
</dbReference>
<feature type="region of interest" description="Disordered" evidence="1">
    <location>
        <begin position="59"/>
        <end position="79"/>
    </location>
</feature>
<organism evidence="3 4">
    <name type="scientific">Scopulibacillus darangshiensis</name>
    <dbReference type="NCBI Taxonomy" id="442528"/>
    <lineage>
        <taxon>Bacteria</taxon>
        <taxon>Bacillati</taxon>
        <taxon>Bacillota</taxon>
        <taxon>Bacilli</taxon>
        <taxon>Bacillales</taxon>
        <taxon>Sporolactobacillaceae</taxon>
        <taxon>Scopulibacillus</taxon>
    </lineage>
</organism>
<comment type="caution">
    <text evidence="3">The sequence shown here is derived from an EMBL/GenBank/DDBJ whole genome shotgun (WGS) entry which is preliminary data.</text>
</comment>
<dbReference type="EMBL" id="SLXK01000093">
    <property type="protein sequence ID" value="TCP16200.1"/>
    <property type="molecule type" value="Genomic_DNA"/>
</dbReference>